<protein>
    <submittedName>
        <fullName evidence="2">Uncharacterized protein</fullName>
    </submittedName>
</protein>
<feature type="compositionally biased region" description="Polar residues" evidence="1">
    <location>
        <begin position="252"/>
        <end position="264"/>
    </location>
</feature>
<evidence type="ECO:0000313" key="3">
    <source>
        <dbReference type="Proteomes" id="UP000054717"/>
    </source>
</evidence>
<dbReference type="EMBL" id="FCNZ02000043">
    <property type="protein sequence ID" value="SAL78650.1"/>
    <property type="molecule type" value="Genomic_DNA"/>
</dbReference>
<comment type="caution">
    <text evidence="2">The sequence shown here is derived from an EMBL/GenBank/DDBJ whole genome shotgun (WGS) entry which is preliminary data.</text>
</comment>
<gene>
    <name evidence="2" type="ORF">AWB66_05888</name>
</gene>
<feature type="region of interest" description="Disordered" evidence="1">
    <location>
        <begin position="240"/>
        <end position="264"/>
    </location>
</feature>
<reference evidence="2" key="1">
    <citation type="submission" date="2016-01" db="EMBL/GenBank/DDBJ databases">
        <authorList>
            <person name="Peeters Charlotte."/>
        </authorList>
    </citation>
    <scope>NUCLEOTIDE SEQUENCE</scope>
    <source>
        <strain evidence="2">LMG 22936</strain>
    </source>
</reference>
<dbReference type="Proteomes" id="UP000054717">
    <property type="component" value="Unassembled WGS sequence"/>
</dbReference>
<evidence type="ECO:0000313" key="2">
    <source>
        <dbReference type="EMBL" id="SAL78650.1"/>
    </source>
</evidence>
<sequence length="264" mass="29508">MRGCCDRRQIHGLRPARIDGLHISRPRSNSVGELLTGDLLSLDLTLLVLQQSSFPVLPCSVYRCLPDEVSAQCEFAVCQLLLVQRQNQLTDFRFCLLTESALLLDAGGIQWRGIGRNYFDGAFALNATIANRRPSRDEGSVNRGWEYVQRGVLKRRSVVQFSRELNLVAQGKQLGRRHFCLALLRRVVELRRQSIALCLRCNPMITSTAICVATSAWQTVCPRYPDSAVGRMIGEPRTYAAAAGQKRRDNPAHQTSDSHTTVSP</sequence>
<dbReference type="AlphaFoldDB" id="A0A158KDN8"/>
<proteinExistence type="predicted"/>
<organism evidence="2 3">
    <name type="scientific">Caballeronia telluris</name>
    <dbReference type="NCBI Taxonomy" id="326475"/>
    <lineage>
        <taxon>Bacteria</taxon>
        <taxon>Pseudomonadati</taxon>
        <taxon>Pseudomonadota</taxon>
        <taxon>Betaproteobacteria</taxon>
        <taxon>Burkholderiales</taxon>
        <taxon>Burkholderiaceae</taxon>
        <taxon>Caballeronia</taxon>
    </lineage>
</organism>
<keyword evidence="3" id="KW-1185">Reference proteome</keyword>
<accession>A0A158KDN8</accession>
<name>A0A158KDN8_9BURK</name>
<evidence type="ECO:0000256" key="1">
    <source>
        <dbReference type="SAM" id="MobiDB-lite"/>
    </source>
</evidence>